<reference evidence="2 3" key="1">
    <citation type="submission" date="2018-08" db="EMBL/GenBank/DDBJ databases">
        <title>Recombination of ecologically and evolutionarily significant loci maintains genetic cohesion in the Pseudomonas syringae species complex.</title>
        <authorList>
            <person name="Dillon M."/>
            <person name="Thakur S."/>
            <person name="Almeida R.N.D."/>
            <person name="Weir B.S."/>
            <person name="Guttman D.S."/>
        </authorList>
    </citation>
    <scope>NUCLEOTIDE SEQUENCE [LARGE SCALE GENOMIC DNA]</scope>
    <source>
        <strain evidence="2 3">ICMP 19589</strain>
    </source>
</reference>
<organism evidence="2 3">
    <name type="scientific">Pseudomonas syringae pv. actinidiae</name>
    <dbReference type="NCBI Taxonomy" id="103796"/>
    <lineage>
        <taxon>Bacteria</taxon>
        <taxon>Pseudomonadati</taxon>
        <taxon>Pseudomonadota</taxon>
        <taxon>Gammaproteobacteria</taxon>
        <taxon>Pseudomonadales</taxon>
        <taxon>Pseudomonadaceae</taxon>
        <taxon>Pseudomonas</taxon>
        <taxon>Pseudomonas syringae</taxon>
    </lineage>
</organism>
<dbReference type="AlphaFoldDB" id="A0A7Z6U8N4"/>
<feature type="domain" description="ATPase AAA-type core" evidence="1">
    <location>
        <begin position="550"/>
        <end position="632"/>
    </location>
</feature>
<dbReference type="Gene3D" id="3.40.50.300">
    <property type="entry name" value="P-loop containing nucleotide triphosphate hydrolases"/>
    <property type="match status" value="2"/>
</dbReference>
<evidence type="ECO:0000313" key="3">
    <source>
        <dbReference type="Proteomes" id="UP000282289"/>
    </source>
</evidence>
<dbReference type="EMBL" id="RBQT01000046">
    <property type="protein sequence ID" value="RMP81495.1"/>
    <property type="molecule type" value="Genomic_DNA"/>
</dbReference>
<dbReference type="SUPFAM" id="SSF52540">
    <property type="entry name" value="P-loop containing nucleoside triphosphate hydrolases"/>
    <property type="match status" value="1"/>
</dbReference>
<dbReference type="InterPro" id="IPR051396">
    <property type="entry name" value="Bact_Antivir_Def_Nuclease"/>
</dbReference>
<evidence type="ECO:0000259" key="1">
    <source>
        <dbReference type="Pfam" id="PF13304"/>
    </source>
</evidence>
<proteinExistence type="predicted"/>
<comment type="caution">
    <text evidence="2">The sequence shown here is derived from an EMBL/GenBank/DDBJ whole genome shotgun (WGS) entry which is preliminary data.</text>
</comment>
<dbReference type="PANTHER" id="PTHR43581">
    <property type="entry name" value="ATP/GTP PHOSPHATASE"/>
    <property type="match status" value="1"/>
</dbReference>
<name>A0A7Z6U8N4_PSESF</name>
<dbReference type="PANTHER" id="PTHR43581:SF2">
    <property type="entry name" value="EXCINUCLEASE ATPASE SUBUNIT"/>
    <property type="match status" value="1"/>
</dbReference>
<dbReference type="GO" id="GO:0005524">
    <property type="term" value="F:ATP binding"/>
    <property type="evidence" value="ECO:0007669"/>
    <property type="project" value="InterPro"/>
</dbReference>
<dbReference type="InterPro" id="IPR027417">
    <property type="entry name" value="P-loop_NTPase"/>
</dbReference>
<dbReference type="Proteomes" id="UP000282289">
    <property type="component" value="Unassembled WGS sequence"/>
</dbReference>
<sequence>MQRFARNEIPPSIFREKRFKLARKELLELFTLDTQELSQTRITGEELSLDLSQVGPIHDALGHLFHGKCAFCESQDLTVPYRFRAASSVTSAMGMVDSHLYYVWLANAWENIYPICIKCIPRQTAFFPVDGKRVPIPSLEQIRRYAAEDLGSWRTAGPRESAVLLDPCIDRNFERHLFPSVDGELLPLSERGDTTIANFRLDRLDLNKARAAILREYREALLAPDRNPASLRYGNFQNLFDFQELEFGGLWYLQCRLIARYLSQKVGMVMPTGRSHIARTLKTLLFMGDYKLSHEQLKSWIEETDFGRLPLEIPPTDYGVLEPAPVIQKAVVPRVYPSLHSLQFDHFKVIEHLKLKLDIPTAESQLNNAALQPALLILGENATGKSSILEAIALALSPRETRRALNLTPASLVLSPAQLGSNDTPTQFWARVRLGFDEGRDKVLSIDNAACKQFGPRLVPPVFAYGAFRQYQKKTPPVFEPAHGIINLFETDRLLANPEQWLLGLKGEDFNDVARALKIIMSVEGDIKVIEPAPDGKSCLIVTAPAGVVTKTPLNDVSSGYRTILAMVCDIMQRLMDRRINPDFPGLEHAQAVVLIDEVEAHLHPRWKIQIMQVLRRALPKITFIATSHDPLCLRGMQDGEIVVVHRRSRAGGANTQYATCIEQLHDLPDSTQLTIEQLLTSDFFNLMSTDQPATEKQLANVADVLNKLKRKETLTDEDEQVMQYFAKEIKEALPIGTSEAQRVVQEAVAQFLQERQEKPSIEWGAIRTDAKTKILNILRNS</sequence>
<dbReference type="InterPro" id="IPR003959">
    <property type="entry name" value="ATPase_AAA_core"/>
</dbReference>
<evidence type="ECO:0000313" key="2">
    <source>
        <dbReference type="EMBL" id="RMP81495.1"/>
    </source>
</evidence>
<dbReference type="RefSeq" id="WP_122280797.1">
    <property type="nucleotide sequence ID" value="NZ_RBQT01000046.1"/>
</dbReference>
<dbReference type="Pfam" id="PF13304">
    <property type="entry name" value="AAA_21"/>
    <property type="match status" value="1"/>
</dbReference>
<dbReference type="GO" id="GO:0016887">
    <property type="term" value="F:ATP hydrolysis activity"/>
    <property type="evidence" value="ECO:0007669"/>
    <property type="project" value="InterPro"/>
</dbReference>
<accession>A0A7Z6U8N4</accession>
<gene>
    <name evidence="2" type="ORF">ALQ15_110632</name>
</gene>
<protein>
    <recommendedName>
        <fullName evidence="1">ATPase AAA-type core domain-containing protein</fullName>
    </recommendedName>
</protein>